<dbReference type="InterPro" id="IPR032062">
    <property type="entry name" value="DUF4803"/>
</dbReference>
<organism evidence="1 2">
    <name type="scientific">Microctonus hyperodae</name>
    <name type="common">Parasitoid wasp</name>
    <dbReference type="NCBI Taxonomy" id="165561"/>
    <lineage>
        <taxon>Eukaryota</taxon>
        <taxon>Metazoa</taxon>
        <taxon>Ecdysozoa</taxon>
        <taxon>Arthropoda</taxon>
        <taxon>Hexapoda</taxon>
        <taxon>Insecta</taxon>
        <taxon>Pterygota</taxon>
        <taxon>Neoptera</taxon>
        <taxon>Endopterygota</taxon>
        <taxon>Hymenoptera</taxon>
        <taxon>Apocrita</taxon>
        <taxon>Ichneumonoidea</taxon>
        <taxon>Braconidae</taxon>
        <taxon>Euphorinae</taxon>
        <taxon>Microctonus</taxon>
    </lineage>
</organism>
<dbReference type="EMBL" id="JAQQBR010000006">
    <property type="protein sequence ID" value="KAK0174923.1"/>
    <property type="molecule type" value="Genomic_DNA"/>
</dbReference>
<comment type="caution">
    <text evidence="1">The sequence shown here is derived from an EMBL/GenBank/DDBJ whole genome shotgun (WGS) entry which is preliminary data.</text>
</comment>
<dbReference type="Pfam" id="PF16061">
    <property type="entry name" value="DUF4803"/>
    <property type="match status" value="1"/>
</dbReference>
<reference evidence="1" key="2">
    <citation type="submission" date="2023-03" db="EMBL/GenBank/DDBJ databases">
        <authorList>
            <person name="Inwood S.N."/>
            <person name="Skelly J.G."/>
            <person name="Guhlin J."/>
            <person name="Harrop T.W.R."/>
            <person name="Goldson S.G."/>
            <person name="Dearden P.K."/>
        </authorList>
    </citation>
    <scope>NUCLEOTIDE SEQUENCE</scope>
    <source>
        <strain evidence="1">Lincoln</strain>
        <tissue evidence="1">Whole body</tissue>
    </source>
</reference>
<keyword evidence="2" id="KW-1185">Reference proteome</keyword>
<name>A0AA39KV06_MICHY</name>
<dbReference type="PANTHER" id="PTHR47890">
    <property type="entry name" value="LD24308P"/>
    <property type="match status" value="1"/>
</dbReference>
<protein>
    <submittedName>
        <fullName evidence="1">Uncharacterized protein</fullName>
    </submittedName>
</protein>
<reference evidence="1" key="1">
    <citation type="journal article" date="2023" name="bioRxiv">
        <title>Scaffold-level genome assemblies of two parasitoid biocontrol wasps reveal the parthenogenesis mechanism and an associated novel virus.</title>
        <authorList>
            <person name="Inwood S."/>
            <person name="Skelly J."/>
            <person name="Guhlin J."/>
            <person name="Harrop T."/>
            <person name="Goldson S."/>
            <person name="Dearden P."/>
        </authorList>
    </citation>
    <scope>NUCLEOTIDE SEQUENCE</scope>
    <source>
        <strain evidence="1">Lincoln</strain>
        <tissue evidence="1">Whole body</tissue>
    </source>
</reference>
<evidence type="ECO:0000313" key="2">
    <source>
        <dbReference type="Proteomes" id="UP001168972"/>
    </source>
</evidence>
<proteinExistence type="predicted"/>
<dbReference type="Proteomes" id="UP001168972">
    <property type="component" value="Unassembled WGS sequence"/>
</dbReference>
<evidence type="ECO:0000313" key="1">
    <source>
        <dbReference type="EMBL" id="KAK0174923.1"/>
    </source>
</evidence>
<accession>A0AA39KV06</accession>
<dbReference type="PANTHER" id="PTHR47890:SF1">
    <property type="entry name" value="LD24308P"/>
    <property type="match status" value="1"/>
</dbReference>
<gene>
    <name evidence="1" type="ORF">PV327_010630</name>
</gene>
<sequence>MFLLKISNMPRVTIIYQLTFLLIVGKHHQVESIAGAISDITTVANFANDALSVMKGEISLEDLILDSTGEALDTIIEKMDNLTRALDDMELNNERRMSHMLETIITRMPLENKVDIGLTELHHYIVRIDGMYEDFQHYRKNLREFSNSTIKSFIDSVISHKKGDIQDTIDSMHRLMKPGRSASYRKSLPELVHQRNQIMSYEELCGMGNSPQQRLHEIFLAVLDTEFKAFMMNYFSYLMLMTYTKESYEGEKKRAATQLITKAQSYLITIKRAMKDSSRIIDNCDPQKFERGINFVELEGAMQMFIVGEVHIGSSLSSNRCWDTCMGIPYHPGLINFDCSEKSGNMWCPIRNCYGRLYDCQSASSTTVCELGRNSLRRYEWVKDNYGNTYGDSSSCSGWIKHPDYYTSGFSSCDVCLCTCADESSNSNANRTINLRPQLSTIKKNMVVIGARFTSSDNIIHIQIRVGKLIPGGLIAKGTEQWIESEKFFIEKNKNLKNKEMGSVYSIEDDKKISLKPDKDFSFITYDHRRMSLDELDAPIGYIVTGVKFEHESNDSQYDRSVAPIQLAIRLTKFNFTNGNLCNNDECSYWMSQENMPNRSKYYTAQRTLLALSNADNPTKGKTHTKITGKGYYVKFNSSDRKKDAGQSTIPFFDAQQISSSQSSPLSGLGLVHRGAEGSGGFLTFRLMTIDFSHYLNTELPSDIIDELQSNIKL</sequence>
<dbReference type="AlphaFoldDB" id="A0AA39KV06"/>